<accession>A0ABR5EGW4</accession>
<name>A0ABR5EGW4_LACLC</name>
<dbReference type="RefSeq" id="WP_242933864.1">
    <property type="nucleotide sequence ID" value="NZ_LAVW01000118.1"/>
</dbReference>
<keyword evidence="1" id="KW-0812">Transmembrane</keyword>
<reference evidence="2 3" key="1">
    <citation type="submission" date="2015-04" db="EMBL/GenBank/DDBJ databases">
        <title>Evaluation of non-dairy Lactococcus lactis with potential dairy applications reveals extensive phenotype-genotype disparity.</title>
        <authorList>
            <person name="Cavanagh D."/>
            <person name="Casey A."/>
            <person name="Altermann E."/>
            <person name="Cotter P."/>
            <person name="Fitzgerald G.F."/>
            <person name="McAuliffe O."/>
        </authorList>
    </citation>
    <scope>NUCLEOTIDE SEQUENCE [LARGE SCALE GENOMIC DNA]</scope>
    <source>
        <strain evidence="2 3">DPC6856</strain>
    </source>
</reference>
<comment type="caution">
    <text evidence="2">The sequence shown here is derived from an EMBL/GenBank/DDBJ whole genome shotgun (WGS) entry which is preliminary data.</text>
</comment>
<dbReference type="Proteomes" id="UP000034513">
    <property type="component" value="Unassembled WGS sequence"/>
</dbReference>
<evidence type="ECO:0000313" key="3">
    <source>
        <dbReference type="Proteomes" id="UP000034513"/>
    </source>
</evidence>
<evidence type="ECO:0000256" key="1">
    <source>
        <dbReference type="SAM" id="Phobius"/>
    </source>
</evidence>
<organism evidence="2 3">
    <name type="scientific">Lactococcus lactis subsp. cremoris</name>
    <name type="common">Streptococcus cremoris</name>
    <dbReference type="NCBI Taxonomy" id="1359"/>
    <lineage>
        <taxon>Bacteria</taxon>
        <taxon>Bacillati</taxon>
        <taxon>Bacillota</taxon>
        <taxon>Bacilli</taxon>
        <taxon>Lactobacillales</taxon>
        <taxon>Streptococcaceae</taxon>
        <taxon>Lactococcus</taxon>
    </lineage>
</organism>
<keyword evidence="1" id="KW-0472">Membrane</keyword>
<dbReference type="EMBL" id="LAVW01000118">
    <property type="protein sequence ID" value="KKW72578.1"/>
    <property type="molecule type" value="Genomic_DNA"/>
</dbReference>
<protein>
    <submittedName>
        <fullName evidence="2">ABC transporter ATP binding and permease protein</fullName>
    </submittedName>
</protein>
<sequence>MYSNRSLHAVVEAGLIYAFISNVQIYFNPISGLMDSLSNFSNGLVASSRIKTL</sequence>
<keyword evidence="3" id="KW-1185">Reference proteome</keyword>
<evidence type="ECO:0000313" key="2">
    <source>
        <dbReference type="EMBL" id="KKW72578.1"/>
    </source>
</evidence>
<proteinExistence type="predicted"/>
<feature type="transmembrane region" description="Helical" evidence="1">
    <location>
        <begin position="7"/>
        <end position="27"/>
    </location>
</feature>
<keyword evidence="1" id="KW-1133">Transmembrane helix</keyword>
<gene>
    <name evidence="2" type="ORF">VN93_1311</name>
</gene>